<dbReference type="SUPFAM" id="SSF51197">
    <property type="entry name" value="Clavaminate synthase-like"/>
    <property type="match status" value="1"/>
</dbReference>
<organism evidence="7 8">
    <name type="scientific">Burkholderia singularis</name>
    <dbReference type="NCBI Taxonomy" id="1503053"/>
    <lineage>
        <taxon>Bacteria</taxon>
        <taxon>Pseudomonadati</taxon>
        <taxon>Pseudomonadota</taxon>
        <taxon>Betaproteobacteria</taxon>
        <taxon>Burkholderiales</taxon>
        <taxon>Burkholderiaceae</taxon>
        <taxon>Burkholderia</taxon>
        <taxon>pseudomallei group</taxon>
    </lineage>
</organism>
<sequence>MKIEPLSDALGLQVSGVALQACSPDDHAGFLRLVAQAGLVIFRRQCLDDRELHALARRIGPLEESSRRVCLSPDYPAISYLSNLRDEHGKPIGFAGADTDCWHSDQQHRQNPATLAVLYCVIPASSGGATSFASTDVATAGLDEPAIANLAARRAAYEPAYNHDNVPKLRVSHPALLVSPTSGKRFAYVSENTQGFSGLDAAESAALKGRVLARILRPERIYAHRWATGDFALYDNAQLLHRREAFRGRRWLKATKIFAPADMFAVPRGEALASPDLQQ</sequence>
<comment type="similarity">
    <text evidence="1">Belongs to the TfdA dioxygenase family.</text>
</comment>
<dbReference type="InterPro" id="IPR051323">
    <property type="entry name" value="AtsK-like"/>
</dbReference>
<evidence type="ECO:0000256" key="2">
    <source>
        <dbReference type="ARBA" id="ARBA00022723"/>
    </source>
</evidence>
<dbReference type="RefSeq" id="WP_059514574.1">
    <property type="nucleotide sequence ID" value="NZ_LOWA01000018.1"/>
</dbReference>
<proteinExistence type="inferred from homology"/>
<name>A0A103E525_9BURK</name>
<dbReference type="GO" id="GO:0005737">
    <property type="term" value="C:cytoplasm"/>
    <property type="evidence" value="ECO:0007669"/>
    <property type="project" value="TreeGrafter"/>
</dbReference>
<dbReference type="GO" id="GO:0006790">
    <property type="term" value="P:sulfur compound metabolic process"/>
    <property type="evidence" value="ECO:0007669"/>
    <property type="project" value="TreeGrafter"/>
</dbReference>
<keyword evidence="3" id="KW-0223">Dioxygenase</keyword>
<dbReference type="GO" id="GO:0000908">
    <property type="term" value="F:taurine dioxygenase activity"/>
    <property type="evidence" value="ECO:0007669"/>
    <property type="project" value="TreeGrafter"/>
</dbReference>
<dbReference type="PANTHER" id="PTHR30468">
    <property type="entry name" value="ALPHA-KETOGLUTARATE-DEPENDENT SULFONATE DIOXYGENASE"/>
    <property type="match status" value="1"/>
</dbReference>
<dbReference type="InterPro" id="IPR003819">
    <property type="entry name" value="TauD/TfdA-like"/>
</dbReference>
<dbReference type="Gene3D" id="3.60.130.10">
    <property type="entry name" value="Clavaminate synthase-like"/>
    <property type="match status" value="1"/>
</dbReference>
<keyword evidence="8" id="KW-1185">Reference proteome</keyword>
<dbReference type="Pfam" id="PF02668">
    <property type="entry name" value="TauD"/>
    <property type="match status" value="1"/>
</dbReference>
<accession>A0A103E525</accession>
<feature type="domain" description="TauD/TfdA-like" evidence="6">
    <location>
        <begin position="3"/>
        <end position="253"/>
    </location>
</feature>
<dbReference type="AlphaFoldDB" id="A0A103E525"/>
<dbReference type="InterPro" id="IPR042098">
    <property type="entry name" value="TauD-like_sf"/>
</dbReference>
<evidence type="ECO:0000256" key="5">
    <source>
        <dbReference type="ARBA" id="ARBA00023004"/>
    </source>
</evidence>
<protein>
    <recommendedName>
        <fullName evidence="6">TauD/TfdA-like domain-containing protein</fullName>
    </recommendedName>
</protein>
<dbReference type="PANTHER" id="PTHR30468:SF1">
    <property type="entry name" value="ALPHA-KETOGLUTARATE-DEPENDENT SULFONATE DIOXYGENASE"/>
    <property type="match status" value="1"/>
</dbReference>
<evidence type="ECO:0000256" key="4">
    <source>
        <dbReference type="ARBA" id="ARBA00023002"/>
    </source>
</evidence>
<evidence type="ECO:0000313" key="7">
    <source>
        <dbReference type="EMBL" id="KVE28498.1"/>
    </source>
</evidence>
<dbReference type="EMBL" id="LOWA01000018">
    <property type="protein sequence ID" value="KVE28498.1"/>
    <property type="molecule type" value="Genomic_DNA"/>
</dbReference>
<keyword evidence="4" id="KW-0560">Oxidoreductase</keyword>
<comment type="caution">
    <text evidence="7">The sequence shown here is derived from an EMBL/GenBank/DDBJ whole genome shotgun (WGS) entry which is preliminary data.</text>
</comment>
<evidence type="ECO:0000256" key="3">
    <source>
        <dbReference type="ARBA" id="ARBA00022964"/>
    </source>
</evidence>
<keyword evidence="2" id="KW-0479">Metal-binding</keyword>
<evidence type="ECO:0000256" key="1">
    <source>
        <dbReference type="ARBA" id="ARBA00005896"/>
    </source>
</evidence>
<keyword evidence="5" id="KW-0408">Iron</keyword>
<evidence type="ECO:0000313" key="8">
    <source>
        <dbReference type="Proteomes" id="UP000062788"/>
    </source>
</evidence>
<evidence type="ECO:0000259" key="6">
    <source>
        <dbReference type="Pfam" id="PF02668"/>
    </source>
</evidence>
<dbReference type="Proteomes" id="UP000062788">
    <property type="component" value="Unassembled WGS sequence"/>
</dbReference>
<gene>
    <name evidence="7" type="ORF">WS67_07045</name>
</gene>
<dbReference type="PROSITE" id="PS51257">
    <property type="entry name" value="PROKAR_LIPOPROTEIN"/>
    <property type="match status" value="1"/>
</dbReference>
<reference evidence="7 8" key="1">
    <citation type="submission" date="2015-11" db="EMBL/GenBank/DDBJ databases">
        <title>Expanding the genomic diversity of Burkholderia species for the development of highly accurate diagnostics.</title>
        <authorList>
            <person name="Sahl J."/>
            <person name="Keim P."/>
            <person name="Wagner D."/>
        </authorList>
    </citation>
    <scope>NUCLEOTIDE SEQUENCE [LARGE SCALE GENOMIC DNA]</scope>
    <source>
        <strain evidence="7 8">TSV85</strain>
    </source>
</reference>
<dbReference type="GO" id="GO:0046872">
    <property type="term" value="F:metal ion binding"/>
    <property type="evidence" value="ECO:0007669"/>
    <property type="project" value="UniProtKB-KW"/>
</dbReference>